<keyword evidence="1" id="KW-0472">Membrane</keyword>
<gene>
    <name evidence="2" type="ORF">J3Q64DRAFT_1694742</name>
</gene>
<comment type="caution">
    <text evidence="2">The sequence shown here is derived from an EMBL/GenBank/DDBJ whole genome shotgun (WGS) entry which is preliminary data.</text>
</comment>
<dbReference type="EMBL" id="JBCLYO010000002">
    <property type="protein sequence ID" value="KAL0092215.1"/>
    <property type="molecule type" value="Genomic_DNA"/>
</dbReference>
<keyword evidence="1" id="KW-0812">Transmembrane</keyword>
<sequence length="125" mass="14809">MPFAFNLKHGYKFIRYITHRAVPTPKGEMKTIIAFLFLLLMAALWRWNNCRLRHLTSRLVNLNIDSLDLALIILYNIQDSWLKLYDICFKKNAAILVIDDILQVYFRTELQNGLESRKMFTASRK</sequence>
<keyword evidence="3" id="KW-1185">Reference proteome</keyword>
<name>A0ABR3B835_PHYBL</name>
<evidence type="ECO:0000313" key="3">
    <source>
        <dbReference type="Proteomes" id="UP001448207"/>
    </source>
</evidence>
<dbReference type="Proteomes" id="UP001448207">
    <property type="component" value="Unassembled WGS sequence"/>
</dbReference>
<proteinExistence type="predicted"/>
<reference evidence="2 3" key="1">
    <citation type="submission" date="2024-04" db="EMBL/GenBank/DDBJ databases">
        <title>Symmetric and asymmetric DNA N6-adenine methylation regulates different biological responses in Mucorales.</title>
        <authorList>
            <consortium name="Lawrence Berkeley National Laboratory"/>
            <person name="Lax C."/>
            <person name="Mondo S.J."/>
            <person name="Osorio-Concepcion M."/>
            <person name="Muszewska A."/>
            <person name="Corrochano-Luque M."/>
            <person name="Gutierrez G."/>
            <person name="Riley R."/>
            <person name="Lipzen A."/>
            <person name="Guo J."/>
            <person name="Hundley H."/>
            <person name="Amirebrahimi M."/>
            <person name="Ng V."/>
            <person name="Lorenzo-Gutierrez D."/>
            <person name="Binder U."/>
            <person name="Yang J."/>
            <person name="Song Y."/>
            <person name="Canovas D."/>
            <person name="Navarro E."/>
            <person name="Freitag M."/>
            <person name="Gabaldon T."/>
            <person name="Grigoriev I.V."/>
            <person name="Corrochano L.M."/>
            <person name="Nicolas F.E."/>
            <person name="Garre V."/>
        </authorList>
    </citation>
    <scope>NUCLEOTIDE SEQUENCE [LARGE SCALE GENOMIC DNA]</scope>
    <source>
        <strain evidence="2 3">L51</strain>
    </source>
</reference>
<accession>A0ABR3B835</accession>
<evidence type="ECO:0000256" key="1">
    <source>
        <dbReference type="SAM" id="Phobius"/>
    </source>
</evidence>
<feature type="transmembrane region" description="Helical" evidence="1">
    <location>
        <begin position="29"/>
        <end position="47"/>
    </location>
</feature>
<organism evidence="2 3">
    <name type="scientific">Phycomyces blakesleeanus</name>
    <dbReference type="NCBI Taxonomy" id="4837"/>
    <lineage>
        <taxon>Eukaryota</taxon>
        <taxon>Fungi</taxon>
        <taxon>Fungi incertae sedis</taxon>
        <taxon>Mucoromycota</taxon>
        <taxon>Mucoromycotina</taxon>
        <taxon>Mucoromycetes</taxon>
        <taxon>Mucorales</taxon>
        <taxon>Phycomycetaceae</taxon>
        <taxon>Phycomyces</taxon>
    </lineage>
</organism>
<keyword evidence="1" id="KW-1133">Transmembrane helix</keyword>
<evidence type="ECO:0000313" key="2">
    <source>
        <dbReference type="EMBL" id="KAL0092215.1"/>
    </source>
</evidence>
<protein>
    <submittedName>
        <fullName evidence="2">Uncharacterized protein</fullName>
    </submittedName>
</protein>